<accession>A0A974HPY7</accession>
<dbReference type="Gene3D" id="1.20.5.110">
    <property type="match status" value="1"/>
</dbReference>
<name>A0A974HPY7_XENLA</name>
<proteinExistence type="predicted"/>
<feature type="region of interest" description="Disordered" evidence="1">
    <location>
        <begin position="170"/>
        <end position="196"/>
    </location>
</feature>
<feature type="compositionally biased region" description="Polar residues" evidence="1">
    <location>
        <begin position="171"/>
        <end position="185"/>
    </location>
</feature>
<evidence type="ECO:0000313" key="2">
    <source>
        <dbReference type="EMBL" id="OCT85970.1"/>
    </source>
</evidence>
<feature type="compositionally biased region" description="Polar residues" evidence="1">
    <location>
        <begin position="82"/>
        <end position="91"/>
    </location>
</feature>
<evidence type="ECO:0000313" key="3">
    <source>
        <dbReference type="Proteomes" id="UP000694892"/>
    </source>
</evidence>
<feature type="region of interest" description="Disordered" evidence="1">
    <location>
        <begin position="82"/>
        <end position="108"/>
    </location>
</feature>
<evidence type="ECO:0000256" key="1">
    <source>
        <dbReference type="SAM" id="MobiDB-lite"/>
    </source>
</evidence>
<dbReference type="PANTHER" id="PTHR36473">
    <property type="entry name" value="CHROMOSOME 3 OPEN READING FRAME 49"/>
    <property type="match status" value="1"/>
</dbReference>
<gene>
    <name evidence="2" type="ORF">XELAEV_18024140mg</name>
</gene>
<sequence>MFSVSHQVPLGWNHKVLTSIHLLETSVCVTAGVNCLQQGFSSDKRLWHFLGAEDVGWSSRRGKGCPEHAGFSKIAKIKTTMQNPTYSSGPRNVTCHKGNNPEQKAKVTHKHKGKGIVRWHGAVSTNLPKQNVLTPTEDSASDSESLLVPNKKKKSFGQKMKAVLGKVVSAKASNPKQTKAQSPGTGCSPGKDSPISPTQIRLTKIMKHLPLPREIPKGLTQGTSHPATLQLDINVVEAESQRLTADSVVVRSRRMTRRVSVTSVPSGLQKGPYQPKKKHFAFAKKSRKPVEKVRYHPGFTVGNLQMQVDDLIETIAEKSTKLLEQRHEELRQCESLGDEILQSSKQFQRVTKKTTRKYRLRDMCFPCICCWCCCEGR</sequence>
<evidence type="ECO:0008006" key="4">
    <source>
        <dbReference type="Google" id="ProtNLM"/>
    </source>
</evidence>
<reference evidence="3" key="1">
    <citation type="journal article" date="2016" name="Nature">
        <title>Genome evolution in the allotetraploid frog Xenopus laevis.</title>
        <authorList>
            <person name="Session A.M."/>
            <person name="Uno Y."/>
            <person name="Kwon T."/>
            <person name="Chapman J.A."/>
            <person name="Toyoda A."/>
            <person name="Takahashi S."/>
            <person name="Fukui A."/>
            <person name="Hikosaka A."/>
            <person name="Suzuki A."/>
            <person name="Kondo M."/>
            <person name="van Heeringen S.J."/>
            <person name="Quigley I."/>
            <person name="Heinz S."/>
            <person name="Ogino H."/>
            <person name="Ochi H."/>
            <person name="Hellsten U."/>
            <person name="Lyons J.B."/>
            <person name="Simakov O."/>
            <person name="Putnam N."/>
            <person name="Stites J."/>
            <person name="Kuroki Y."/>
            <person name="Tanaka T."/>
            <person name="Michiue T."/>
            <person name="Watanabe M."/>
            <person name="Bogdanovic O."/>
            <person name="Lister R."/>
            <person name="Georgiou G."/>
            <person name="Paranjpe S.S."/>
            <person name="van Kruijsbergen I."/>
            <person name="Shu S."/>
            <person name="Carlson J."/>
            <person name="Kinoshita T."/>
            <person name="Ohta Y."/>
            <person name="Mawaribuchi S."/>
            <person name="Jenkins J."/>
            <person name="Grimwood J."/>
            <person name="Schmutz J."/>
            <person name="Mitros T."/>
            <person name="Mozaffari S.V."/>
            <person name="Suzuki Y."/>
            <person name="Haramoto Y."/>
            <person name="Yamamoto T.S."/>
            <person name="Takagi C."/>
            <person name="Heald R."/>
            <person name="Miller K."/>
            <person name="Haudenschild C."/>
            <person name="Kitzman J."/>
            <person name="Nakayama T."/>
            <person name="Izutsu Y."/>
            <person name="Robert J."/>
            <person name="Fortriede J."/>
            <person name="Burns K."/>
            <person name="Lotay V."/>
            <person name="Karimi K."/>
            <person name="Yasuoka Y."/>
            <person name="Dichmann D.S."/>
            <person name="Flajnik M.F."/>
            <person name="Houston D.W."/>
            <person name="Shendure J."/>
            <person name="DuPasquier L."/>
            <person name="Vize P.D."/>
            <person name="Zorn A.M."/>
            <person name="Ito M."/>
            <person name="Marcotte E.M."/>
            <person name="Wallingford J.B."/>
            <person name="Ito Y."/>
            <person name="Asashima M."/>
            <person name="Ueno N."/>
            <person name="Matsuda Y."/>
            <person name="Veenstra G.J."/>
            <person name="Fujiyama A."/>
            <person name="Harland R.M."/>
            <person name="Taira M."/>
            <person name="Rokhsar D.S."/>
        </authorList>
    </citation>
    <scope>NUCLEOTIDE SEQUENCE [LARGE SCALE GENOMIC DNA]</scope>
    <source>
        <strain evidence="3">J</strain>
    </source>
</reference>
<dbReference type="PANTHER" id="PTHR36473:SF1">
    <property type="entry name" value="GENE 11100-RELATED"/>
    <property type="match status" value="1"/>
</dbReference>
<organism evidence="2 3">
    <name type="scientific">Xenopus laevis</name>
    <name type="common">African clawed frog</name>
    <dbReference type="NCBI Taxonomy" id="8355"/>
    <lineage>
        <taxon>Eukaryota</taxon>
        <taxon>Metazoa</taxon>
        <taxon>Chordata</taxon>
        <taxon>Craniata</taxon>
        <taxon>Vertebrata</taxon>
        <taxon>Euteleostomi</taxon>
        <taxon>Amphibia</taxon>
        <taxon>Batrachia</taxon>
        <taxon>Anura</taxon>
        <taxon>Pipoidea</taxon>
        <taxon>Pipidae</taxon>
        <taxon>Xenopodinae</taxon>
        <taxon>Xenopus</taxon>
        <taxon>Xenopus</taxon>
    </lineage>
</organism>
<dbReference type="InterPro" id="IPR055322">
    <property type="entry name" value="C3orf49-like"/>
</dbReference>
<dbReference type="Proteomes" id="UP000694892">
    <property type="component" value="Chromosome 4L"/>
</dbReference>
<dbReference type="EMBL" id="CM004472">
    <property type="protein sequence ID" value="OCT85970.1"/>
    <property type="molecule type" value="Genomic_DNA"/>
</dbReference>
<dbReference type="AlphaFoldDB" id="A0A974HPY7"/>
<protein>
    <recommendedName>
        <fullName evidence="4">V-SNARE coiled-coil homology domain-containing protein</fullName>
    </recommendedName>
</protein>